<evidence type="ECO:0000256" key="2">
    <source>
        <dbReference type="ARBA" id="ARBA00023125"/>
    </source>
</evidence>
<reference evidence="5 6" key="1">
    <citation type="submission" date="2014-03" db="EMBL/GenBank/DDBJ databases">
        <title>Genomics of Bifidobacteria.</title>
        <authorList>
            <person name="Ventura M."/>
            <person name="Milani C."/>
            <person name="Lugli G.A."/>
        </authorList>
    </citation>
    <scope>NUCLEOTIDE SEQUENCE [LARGE SCALE GENOMIC DNA]</scope>
    <source>
        <strain evidence="5 6">JCM 13495</strain>
    </source>
</reference>
<dbReference type="PANTHER" id="PTHR30146:SF145">
    <property type="entry name" value="RIBOSE OPERON REPRESSOR"/>
    <property type="match status" value="1"/>
</dbReference>
<dbReference type="InterPro" id="IPR028082">
    <property type="entry name" value="Peripla_BP_I"/>
</dbReference>
<dbReference type="STRING" id="356829.BITS_1477"/>
<dbReference type="Proteomes" id="UP000029080">
    <property type="component" value="Unassembled WGS sequence"/>
</dbReference>
<accession>A0A087EGL7</accession>
<organism evidence="5 6">
    <name type="scientific">Bifidobacterium tsurumiense</name>
    <dbReference type="NCBI Taxonomy" id="356829"/>
    <lineage>
        <taxon>Bacteria</taxon>
        <taxon>Bacillati</taxon>
        <taxon>Actinomycetota</taxon>
        <taxon>Actinomycetes</taxon>
        <taxon>Bifidobacteriales</taxon>
        <taxon>Bifidobacteriaceae</taxon>
        <taxon>Bifidobacterium</taxon>
    </lineage>
</organism>
<name>A0A087EGL7_9BIFI</name>
<evidence type="ECO:0000256" key="1">
    <source>
        <dbReference type="ARBA" id="ARBA00023015"/>
    </source>
</evidence>
<dbReference type="PANTHER" id="PTHR30146">
    <property type="entry name" value="LACI-RELATED TRANSCRIPTIONAL REPRESSOR"/>
    <property type="match status" value="1"/>
</dbReference>
<dbReference type="GO" id="GO:0003700">
    <property type="term" value="F:DNA-binding transcription factor activity"/>
    <property type="evidence" value="ECO:0007669"/>
    <property type="project" value="TreeGrafter"/>
</dbReference>
<evidence type="ECO:0000313" key="6">
    <source>
        <dbReference type="Proteomes" id="UP000029080"/>
    </source>
</evidence>
<evidence type="ECO:0000259" key="4">
    <source>
        <dbReference type="PROSITE" id="PS50932"/>
    </source>
</evidence>
<dbReference type="Pfam" id="PF00356">
    <property type="entry name" value="LacI"/>
    <property type="match status" value="1"/>
</dbReference>
<dbReference type="PROSITE" id="PS50932">
    <property type="entry name" value="HTH_LACI_2"/>
    <property type="match status" value="1"/>
</dbReference>
<feature type="domain" description="HTH lacI-type" evidence="4">
    <location>
        <begin position="5"/>
        <end position="60"/>
    </location>
</feature>
<dbReference type="CDD" id="cd01392">
    <property type="entry name" value="HTH_LacI"/>
    <property type="match status" value="1"/>
</dbReference>
<dbReference type="SUPFAM" id="SSF53822">
    <property type="entry name" value="Periplasmic binding protein-like I"/>
    <property type="match status" value="1"/>
</dbReference>
<protein>
    <submittedName>
        <fullName evidence="5">LacI family KDG operon repressor</fullName>
    </submittedName>
</protein>
<dbReference type="GO" id="GO:0000976">
    <property type="term" value="F:transcription cis-regulatory region binding"/>
    <property type="evidence" value="ECO:0007669"/>
    <property type="project" value="TreeGrafter"/>
</dbReference>
<evidence type="ECO:0000256" key="3">
    <source>
        <dbReference type="ARBA" id="ARBA00023163"/>
    </source>
</evidence>
<dbReference type="AlphaFoldDB" id="A0A087EGL7"/>
<dbReference type="Gene3D" id="1.10.260.40">
    <property type="entry name" value="lambda repressor-like DNA-binding domains"/>
    <property type="match status" value="1"/>
</dbReference>
<dbReference type="SUPFAM" id="SSF47413">
    <property type="entry name" value="lambda repressor-like DNA-binding domains"/>
    <property type="match status" value="1"/>
</dbReference>
<comment type="caution">
    <text evidence="5">The sequence shown here is derived from an EMBL/GenBank/DDBJ whole genome shotgun (WGS) entry which is preliminary data.</text>
</comment>
<dbReference type="EMBL" id="JGZU01000006">
    <property type="protein sequence ID" value="KFJ06918.1"/>
    <property type="molecule type" value="Genomic_DNA"/>
</dbReference>
<dbReference type="Gene3D" id="3.40.50.2300">
    <property type="match status" value="2"/>
</dbReference>
<dbReference type="SMART" id="SM00354">
    <property type="entry name" value="HTH_LACI"/>
    <property type="match status" value="1"/>
</dbReference>
<proteinExistence type="predicted"/>
<dbReference type="InterPro" id="IPR025997">
    <property type="entry name" value="SBP_2_dom"/>
</dbReference>
<dbReference type="InterPro" id="IPR000843">
    <property type="entry name" value="HTH_LacI"/>
</dbReference>
<dbReference type="InterPro" id="IPR010982">
    <property type="entry name" value="Lambda_DNA-bd_dom_sf"/>
</dbReference>
<evidence type="ECO:0000313" key="5">
    <source>
        <dbReference type="EMBL" id="KFJ06918.1"/>
    </source>
</evidence>
<keyword evidence="6" id="KW-1185">Reference proteome</keyword>
<gene>
    <name evidence="5" type="ORF">BITS_1477</name>
</gene>
<keyword evidence="1" id="KW-0805">Transcription regulation</keyword>
<keyword evidence="3" id="KW-0804">Transcription</keyword>
<dbReference type="PROSITE" id="PS00356">
    <property type="entry name" value="HTH_LACI_1"/>
    <property type="match status" value="1"/>
</dbReference>
<dbReference type="CDD" id="cd06283">
    <property type="entry name" value="PBP1_RegR_EndR_KdgR-like"/>
    <property type="match status" value="1"/>
</dbReference>
<dbReference type="RefSeq" id="WP_238556535.1">
    <property type="nucleotide sequence ID" value="NZ_JGZU01000006.1"/>
</dbReference>
<dbReference type="eggNOG" id="COG1609">
    <property type="taxonomic scope" value="Bacteria"/>
</dbReference>
<keyword evidence="2" id="KW-0238">DNA-binding</keyword>
<dbReference type="Pfam" id="PF13407">
    <property type="entry name" value="Peripla_BP_4"/>
    <property type="match status" value="1"/>
</dbReference>
<sequence length="334" mass="37028">MNRQPSMGDVAQAVGVSKTTISRYLHGEFGYMSPDTKSRIEAVIKKLGYRPNRMAQGLKATVSHMIGVSVADIGNPFTSLLLKGIQLECRSRDIQLLVSDANNQPAVERANIESLVDAQVDGLIVNTTGRNDEWLGRVSQSTESAMVMLDRIVQPIICDCVATDNHGASFAMLDHLVEQGFDYVIFVSCPSEGISTRIMRREAVEQYFLDRAVDGEVLVYRQGEADLAERLGTIIAEHNDRRVCLFANNDETMQDVLEALNSEQRRALGLCAFANERWAKYSGDGITCLDQSPVEMGRIAAKKLIARAYDGFQGEYTLEEIPAQLRVYASTTRH</sequence>